<evidence type="ECO:0000313" key="2">
    <source>
        <dbReference type="Proteomes" id="UP001140096"/>
    </source>
</evidence>
<protein>
    <submittedName>
        <fullName evidence="1">Uncharacterized protein</fullName>
    </submittedName>
</protein>
<name>A0ACC1KZ87_9FUNG</name>
<reference evidence="1" key="1">
    <citation type="submission" date="2022-07" db="EMBL/GenBank/DDBJ databases">
        <title>Phylogenomic reconstructions and comparative analyses of Kickxellomycotina fungi.</title>
        <authorList>
            <person name="Reynolds N.K."/>
            <person name="Stajich J.E."/>
            <person name="Barry K."/>
            <person name="Grigoriev I.V."/>
            <person name="Crous P."/>
            <person name="Smith M.E."/>
        </authorList>
    </citation>
    <scope>NUCLEOTIDE SEQUENCE</scope>
    <source>
        <strain evidence="1">CBS 102833</strain>
    </source>
</reference>
<feature type="non-terminal residue" evidence="1">
    <location>
        <position position="464"/>
    </location>
</feature>
<accession>A0ACC1KZ87</accession>
<dbReference type="EMBL" id="JANBUP010003248">
    <property type="protein sequence ID" value="KAJ2797355.1"/>
    <property type="molecule type" value="Genomic_DNA"/>
</dbReference>
<proteinExistence type="predicted"/>
<sequence length="464" mass="47496">MATPVSNDSTPLADGLIATAIPPSNSIDSISPIESSAASGEKTVGSNIDIDMLFGETGIDDEAAGLVVAEGGMVGDDMSLGMGLGMGGIGDNLDVDMGGFTTSMFGVTDDDFDFFDSVPAANQQQQQQQQQNFQAKAEPSAALPHMMAFESMNVDSNPSSLLIQASTDVPLGGALDMSTNHPIGALDTNGMVDEPMQDSMDDLFDEGMFDSFFGGPVSAAPLTDAVSISAPSLAVIKEEPTAQEITTLDSSLTSDLASGNRGSVVLDGPDIAALGNMHMHSLSSPPGMASVASAETHIGTGDSMPAVAACVEFATPTSIKITPAPSVDLQTPTPTMHGALGPKLLKADGDDNDASESHIPVFSTSKTLPVSDNASLPSVGYPDQKTSQPSAPPASDALYAAVVTAESLAKAKPNAIGIGGMARPPKMSMTPRPYGSISTPYDNIGTSSRSWLQDHPTPILTSGE</sequence>
<evidence type="ECO:0000313" key="1">
    <source>
        <dbReference type="EMBL" id="KAJ2797355.1"/>
    </source>
</evidence>
<organism evidence="1 2">
    <name type="scientific">Coemansia furcata</name>
    <dbReference type="NCBI Taxonomy" id="417177"/>
    <lineage>
        <taxon>Eukaryota</taxon>
        <taxon>Fungi</taxon>
        <taxon>Fungi incertae sedis</taxon>
        <taxon>Zoopagomycota</taxon>
        <taxon>Kickxellomycotina</taxon>
        <taxon>Kickxellomycetes</taxon>
        <taxon>Kickxellales</taxon>
        <taxon>Kickxellaceae</taxon>
        <taxon>Coemansia</taxon>
    </lineage>
</organism>
<keyword evidence="2" id="KW-1185">Reference proteome</keyword>
<dbReference type="Proteomes" id="UP001140096">
    <property type="component" value="Unassembled WGS sequence"/>
</dbReference>
<comment type="caution">
    <text evidence="1">The sequence shown here is derived from an EMBL/GenBank/DDBJ whole genome shotgun (WGS) entry which is preliminary data.</text>
</comment>
<gene>
    <name evidence="1" type="ORF">H4S07_005968</name>
</gene>